<feature type="compositionally biased region" description="Polar residues" evidence="8">
    <location>
        <begin position="70"/>
        <end position="80"/>
    </location>
</feature>
<feature type="compositionally biased region" description="Basic residues" evidence="8">
    <location>
        <begin position="106"/>
        <end position="115"/>
    </location>
</feature>
<feature type="compositionally biased region" description="Basic and acidic residues" evidence="8">
    <location>
        <begin position="92"/>
        <end position="105"/>
    </location>
</feature>
<evidence type="ECO:0000259" key="9">
    <source>
        <dbReference type="SMART" id="SM01312"/>
    </source>
</evidence>
<organism evidence="10 11">
    <name type="scientific">Curvularia kusanoi</name>
    <name type="common">Cochliobolus kusanoi</name>
    <dbReference type="NCBI Taxonomy" id="90978"/>
    <lineage>
        <taxon>Eukaryota</taxon>
        <taxon>Fungi</taxon>
        <taxon>Dikarya</taxon>
        <taxon>Ascomycota</taxon>
        <taxon>Pezizomycotina</taxon>
        <taxon>Dothideomycetes</taxon>
        <taxon>Pleosporomycetidae</taxon>
        <taxon>Pleosporales</taxon>
        <taxon>Pleosporineae</taxon>
        <taxon>Pleosporaceae</taxon>
        <taxon>Curvularia</taxon>
    </lineage>
</organism>
<dbReference type="GO" id="GO:0005737">
    <property type="term" value="C:cytoplasm"/>
    <property type="evidence" value="ECO:0007669"/>
    <property type="project" value="UniProtKB-SubCell"/>
</dbReference>
<evidence type="ECO:0000256" key="4">
    <source>
        <dbReference type="ARBA" id="ARBA00009461"/>
    </source>
</evidence>
<name>A0A9P4W6C1_CURKU</name>
<keyword evidence="11" id="KW-1185">Reference proteome</keyword>
<feature type="region of interest" description="Disordered" evidence="8">
    <location>
        <begin position="299"/>
        <end position="321"/>
    </location>
</feature>
<comment type="subcellular location">
    <subcellularLocation>
        <location evidence="3">Cytoplasm</location>
    </subcellularLocation>
    <subcellularLocation>
        <location evidence="2">Nucleus</location>
    </subcellularLocation>
</comment>
<feature type="compositionally biased region" description="Polar residues" evidence="8">
    <location>
        <begin position="142"/>
        <end position="154"/>
    </location>
</feature>
<protein>
    <recommendedName>
        <fullName evidence="5">Restriction of telomere capping protein 4</fullName>
    </recommendedName>
</protein>
<feature type="region of interest" description="Disordered" evidence="8">
    <location>
        <begin position="1"/>
        <end position="281"/>
    </location>
</feature>
<evidence type="ECO:0000313" key="10">
    <source>
        <dbReference type="EMBL" id="KAF3001879.1"/>
    </source>
</evidence>
<dbReference type="Proteomes" id="UP000801428">
    <property type="component" value="Unassembled WGS sequence"/>
</dbReference>
<keyword evidence="6" id="KW-0963">Cytoplasm</keyword>
<evidence type="ECO:0000256" key="8">
    <source>
        <dbReference type="SAM" id="MobiDB-lite"/>
    </source>
</evidence>
<comment type="function">
    <text evidence="1">May be involved in a process influencing telomere capping.</text>
</comment>
<proteinExistence type="inferred from homology"/>
<feature type="domain" description="Restriction of telomere capping protein 4 C-terminal" evidence="9">
    <location>
        <begin position="426"/>
        <end position="546"/>
    </location>
</feature>
<evidence type="ECO:0000313" key="11">
    <source>
        <dbReference type="Proteomes" id="UP000801428"/>
    </source>
</evidence>
<dbReference type="Pfam" id="PF14474">
    <property type="entry name" value="RTC4"/>
    <property type="match status" value="1"/>
</dbReference>
<evidence type="ECO:0000256" key="1">
    <source>
        <dbReference type="ARBA" id="ARBA00002738"/>
    </source>
</evidence>
<dbReference type="InterPro" id="IPR028094">
    <property type="entry name" value="RTC4_C"/>
</dbReference>
<reference evidence="10" key="1">
    <citation type="submission" date="2019-04" db="EMBL/GenBank/DDBJ databases">
        <title>Sequencing of skin fungus with MAO and IRED activity.</title>
        <authorList>
            <person name="Marsaioli A.J."/>
            <person name="Bonatto J.M.C."/>
            <person name="Reis Junior O."/>
        </authorList>
    </citation>
    <scope>NUCLEOTIDE SEQUENCE</scope>
    <source>
        <strain evidence="10">30M1</strain>
    </source>
</reference>
<dbReference type="AlphaFoldDB" id="A0A9P4W6C1"/>
<evidence type="ECO:0000256" key="2">
    <source>
        <dbReference type="ARBA" id="ARBA00004123"/>
    </source>
</evidence>
<dbReference type="EMBL" id="SWKU01000012">
    <property type="protein sequence ID" value="KAF3001879.1"/>
    <property type="molecule type" value="Genomic_DNA"/>
</dbReference>
<evidence type="ECO:0000256" key="3">
    <source>
        <dbReference type="ARBA" id="ARBA00004496"/>
    </source>
</evidence>
<feature type="compositionally biased region" description="Basic and acidic residues" evidence="8">
    <location>
        <begin position="130"/>
        <end position="141"/>
    </location>
</feature>
<evidence type="ECO:0000256" key="6">
    <source>
        <dbReference type="ARBA" id="ARBA00022490"/>
    </source>
</evidence>
<accession>A0A9P4W6C1</accession>
<sequence length="567" mass="62633">MVGPHRRLGLQRSGLPLLKTVNGKPHAQQEDHEEVQQVPAPQHFDDINAEPADSDDELRVPKQSEPKPSLKSSDTGDTPLNQPPGLNRKRKTETTPRRAGEESKLRRPNTNKKNRCTPIVPRQGQFEQSRATKEIRQDKENVTSQATPPASSAPQDDFEFGLSSQRSQRGPAKKYGTGKTKNIHATAGSGSKPKSTSKQQRKGQTQSEDEHSDTDVSMLSAPVADEPKPQLKHGAKKPQPQSKPQRKPEPAPADPELRSVPSRQTRKPRPTNSNAYDSIPLTEAELDSLLKPTLREQLGLDDTQPSSPPPSSAPQSDLDNVSSYVRELPTEAEEGTICPLCHSPVDQDTYWQFWKNRPKTVKHQATFCHTHRVHTARLDYASEGFPSIDWTQLPSRIKAHRMDLYAILTNDTPTPSPFRIRYAPLALTGKAAAAHVASLRRDLSPTKRAELASHALDDADAQVYPGYYGARGRRAISESVMALLHAEIKNTPDPVVQTSGPAAFVQAVMVPEVAIRLIAEDMCCDLDAAEEIRERTFEMGVLLNEEVEDEVLVGDGEEGEGENEYLV</sequence>
<comment type="similarity">
    <text evidence="4">Belongs to the RTC4 family.</text>
</comment>
<keyword evidence="7" id="KW-0539">Nucleus</keyword>
<dbReference type="GO" id="GO:0005634">
    <property type="term" value="C:nucleus"/>
    <property type="evidence" value="ECO:0007669"/>
    <property type="project" value="UniProtKB-SubCell"/>
</dbReference>
<dbReference type="PANTHER" id="PTHR41391:SF1">
    <property type="entry name" value="RESTRICTION OF TELOMERE CAPPING PROTEIN 4"/>
    <property type="match status" value="1"/>
</dbReference>
<evidence type="ECO:0000256" key="5">
    <source>
        <dbReference type="ARBA" id="ARBA00015162"/>
    </source>
</evidence>
<dbReference type="SMART" id="SM01312">
    <property type="entry name" value="RTC4"/>
    <property type="match status" value="1"/>
</dbReference>
<dbReference type="PANTHER" id="PTHR41391">
    <property type="entry name" value="RESTRICTION OF TELOMERE CAPPING PROTEIN 4"/>
    <property type="match status" value="1"/>
</dbReference>
<comment type="caution">
    <text evidence="10">The sequence shown here is derived from an EMBL/GenBank/DDBJ whole genome shotgun (WGS) entry which is preliminary data.</text>
</comment>
<dbReference type="InterPro" id="IPR039024">
    <property type="entry name" value="RTC4"/>
</dbReference>
<gene>
    <name evidence="10" type="ORF">E8E13_005550</name>
</gene>
<feature type="compositionally biased region" description="Polar residues" evidence="8">
    <location>
        <begin position="188"/>
        <end position="206"/>
    </location>
</feature>
<dbReference type="OrthoDB" id="128308at2759"/>
<evidence type="ECO:0000256" key="7">
    <source>
        <dbReference type="ARBA" id="ARBA00023242"/>
    </source>
</evidence>